<dbReference type="STRING" id="1797535.A2744_03665"/>
<dbReference type="Proteomes" id="UP000178240">
    <property type="component" value="Unassembled WGS sequence"/>
</dbReference>
<protein>
    <submittedName>
        <fullName evidence="1">Uncharacterized protein</fullName>
    </submittedName>
</protein>
<name>A0A1G1Y4L0_9BACT</name>
<organism evidence="1 2">
    <name type="scientific">Candidatus Buchananbacteria bacterium RIFCSPHIGHO2_01_FULL_44_11</name>
    <dbReference type="NCBI Taxonomy" id="1797535"/>
    <lineage>
        <taxon>Bacteria</taxon>
        <taxon>Candidatus Buchananiibacteriota</taxon>
    </lineage>
</organism>
<accession>A0A1G1Y4L0</accession>
<dbReference type="EMBL" id="MHIE01000003">
    <property type="protein sequence ID" value="OGY46517.1"/>
    <property type="molecule type" value="Genomic_DNA"/>
</dbReference>
<proteinExistence type="predicted"/>
<gene>
    <name evidence="1" type="ORF">A2744_03665</name>
</gene>
<comment type="caution">
    <text evidence="1">The sequence shown here is derived from an EMBL/GenBank/DDBJ whole genome shotgun (WGS) entry which is preliminary data.</text>
</comment>
<evidence type="ECO:0000313" key="2">
    <source>
        <dbReference type="Proteomes" id="UP000178240"/>
    </source>
</evidence>
<reference evidence="1 2" key="1">
    <citation type="journal article" date="2016" name="Nat. Commun.">
        <title>Thousands of microbial genomes shed light on interconnected biogeochemical processes in an aquifer system.</title>
        <authorList>
            <person name="Anantharaman K."/>
            <person name="Brown C.T."/>
            <person name="Hug L.A."/>
            <person name="Sharon I."/>
            <person name="Castelle C.J."/>
            <person name="Probst A.J."/>
            <person name="Thomas B.C."/>
            <person name="Singh A."/>
            <person name="Wilkins M.J."/>
            <person name="Karaoz U."/>
            <person name="Brodie E.L."/>
            <person name="Williams K.H."/>
            <person name="Hubbard S.S."/>
            <person name="Banfield J.F."/>
        </authorList>
    </citation>
    <scope>NUCLEOTIDE SEQUENCE [LARGE SCALE GENOMIC DNA]</scope>
</reference>
<evidence type="ECO:0000313" key="1">
    <source>
        <dbReference type="EMBL" id="OGY46517.1"/>
    </source>
</evidence>
<sequence length="110" mass="12649">MDIEIPFDFPENLRNFLRRCGYQELSDINNGTTSYKRRLTGDYYPRFHLYPKLEDGRNLLSLHLDQKKPSYPGAHAHSAEYDGSVVSDEAARIAGLIKNILDNHSHSSLR</sequence>
<dbReference type="AlphaFoldDB" id="A0A1G1Y4L0"/>